<dbReference type="STRING" id="1548208.AXK12_00195"/>
<dbReference type="RefSeq" id="WP_068712367.1">
    <property type="nucleotide sequence ID" value="NZ_LSZP01000045.1"/>
</dbReference>
<dbReference type="Gene3D" id="1.20.58.220">
    <property type="entry name" value="Phosphate transport system protein phou homolog 2, domain 2"/>
    <property type="match status" value="1"/>
</dbReference>
<dbReference type="AlphaFoldDB" id="A0A139SKG4"/>
<dbReference type="OrthoDB" id="9797568at2"/>
<organism evidence="1 2">
    <name type="scientific">Cephaloticoccus capnophilus</name>
    <dbReference type="NCBI Taxonomy" id="1548208"/>
    <lineage>
        <taxon>Bacteria</taxon>
        <taxon>Pseudomonadati</taxon>
        <taxon>Verrucomicrobiota</taxon>
        <taxon>Opitutia</taxon>
        <taxon>Opitutales</taxon>
        <taxon>Opitutaceae</taxon>
        <taxon>Cephaloticoccus</taxon>
    </lineage>
</organism>
<dbReference type="InterPro" id="IPR052912">
    <property type="entry name" value="UPF0111_domain"/>
</dbReference>
<dbReference type="PANTHER" id="PTHR37298:SF1">
    <property type="entry name" value="UPF0111 PROTEIN YKAA"/>
    <property type="match status" value="1"/>
</dbReference>
<dbReference type="InterPro" id="IPR038078">
    <property type="entry name" value="PhoU-like_sf"/>
</dbReference>
<name>A0A139SKG4_9BACT</name>
<reference evidence="1 2" key="1">
    <citation type="submission" date="2016-02" db="EMBL/GenBank/DDBJ databases">
        <authorList>
            <person name="Wen L."/>
            <person name="He K."/>
            <person name="Yang H."/>
        </authorList>
    </citation>
    <scope>NUCLEOTIDE SEQUENCE [LARGE SCALE GENOMIC DNA]</scope>
    <source>
        <strain evidence="1 2">CV41</strain>
    </source>
</reference>
<evidence type="ECO:0000313" key="2">
    <source>
        <dbReference type="Proteomes" id="UP000071392"/>
    </source>
</evidence>
<dbReference type="Proteomes" id="UP000071392">
    <property type="component" value="Unassembled WGS sequence"/>
</dbReference>
<dbReference type="PANTHER" id="PTHR37298">
    <property type="entry name" value="UPF0111 PROTEIN YKAA"/>
    <property type="match status" value="1"/>
</dbReference>
<comment type="caution">
    <text evidence="1">The sequence shown here is derived from an EMBL/GenBank/DDBJ whole genome shotgun (WGS) entry which is preliminary data.</text>
</comment>
<protein>
    <submittedName>
        <fullName evidence="1">Phosphate transport regulator</fullName>
    </submittedName>
</protein>
<evidence type="ECO:0000313" key="1">
    <source>
        <dbReference type="EMBL" id="KXU35026.1"/>
    </source>
</evidence>
<gene>
    <name evidence="1" type="ORF">AXK12_00195</name>
</gene>
<sequence>MFSLKKLFGKDDKFYDLLEAGADEAKASVSLLEGYLEQLYKTGKPPENLDEFMHSRRAEKRIRNLVLEELSRTFVTPLEREDIEALSVALYRVPKSIEKMVERLSIYPGRVPHTAFQRQAELLKLAAEAVVEMVRQLRSGTNLEKIRTATDRLHYAEGEADRVMFDLLKELYQGPYEAKELVILQEIYELAEQSVDCCRNAGNIVVQIVLKHS</sequence>
<dbReference type="EMBL" id="LSZP01000045">
    <property type="protein sequence ID" value="KXU35026.1"/>
    <property type="molecule type" value="Genomic_DNA"/>
</dbReference>
<proteinExistence type="predicted"/>
<accession>A0A139SKG4</accession>
<keyword evidence="2" id="KW-1185">Reference proteome</keyword>